<reference evidence="7 8" key="1">
    <citation type="submission" date="2022-05" db="EMBL/GenBank/DDBJ databases">
        <authorList>
            <consortium name="Genoscope - CEA"/>
            <person name="William W."/>
        </authorList>
    </citation>
    <scope>NUCLEOTIDE SEQUENCE [LARGE SCALE GENOMIC DNA]</scope>
</reference>
<evidence type="ECO:0000256" key="2">
    <source>
        <dbReference type="ARBA" id="ARBA00009122"/>
    </source>
</evidence>
<accession>A0ABN8MQN5</accession>
<dbReference type="EMBL" id="CALNXI010000644">
    <property type="protein sequence ID" value="CAH3030619.1"/>
    <property type="molecule type" value="Genomic_DNA"/>
</dbReference>
<name>A0ABN8MQN5_9CNID</name>
<sequence>MLLSLLLLVIYAVINHLMIPVSSVAIYYPPGWQDAPGSWAEFPAVGQISGQKKTVIDPWNYLQRMGVYKLMIKQTEPFFDSWGYNNTGNLLWGLPLQFGWQKTTGRLRDMRSNHGNAGCGEYCVSPNSWWADMNYYLSVLPFLGALNAGIFTPLNYSLHINKPPNVSDKVEQKFCTSVEECKVKHDEVIQDWTEFFARVKVASSSSDHDATVALMWKAHTTSINHALPLFKEEVGLLSKPEQNFGEGWALLVEFIAATHFQTNLNETAEQQASLPQRVLKTWDIAPFIWDITLAQNRVILAINVFRTANSVSKGWLLNVWRKAMCSPQGRKVGLQLLKDVAEGRLANPLQKMKSLIDAMVKPCSNKAK</sequence>
<dbReference type="PANTHER" id="PTHR18820">
    <property type="entry name" value="LEG1"/>
    <property type="match status" value="1"/>
</dbReference>
<dbReference type="PANTHER" id="PTHR18820:SF1">
    <property type="entry name" value="PROTEIN LEG1 HOMOLOG"/>
    <property type="match status" value="1"/>
</dbReference>
<comment type="caution">
    <text evidence="7">The sequence shown here is derived from an EMBL/GenBank/DDBJ whole genome shotgun (WGS) entry which is preliminary data.</text>
</comment>
<evidence type="ECO:0000256" key="3">
    <source>
        <dbReference type="ARBA" id="ARBA00022525"/>
    </source>
</evidence>
<proteinExistence type="inferred from homology"/>
<evidence type="ECO:0000256" key="1">
    <source>
        <dbReference type="ARBA" id="ARBA00004613"/>
    </source>
</evidence>
<dbReference type="Proteomes" id="UP001159427">
    <property type="component" value="Unassembled WGS sequence"/>
</dbReference>
<evidence type="ECO:0000256" key="6">
    <source>
        <dbReference type="SAM" id="SignalP"/>
    </source>
</evidence>
<comment type="similarity">
    <text evidence="2">Belongs to the LEG1 family.</text>
</comment>
<keyword evidence="5" id="KW-0325">Glycoprotein</keyword>
<organism evidence="7 8">
    <name type="scientific">Porites evermanni</name>
    <dbReference type="NCBI Taxonomy" id="104178"/>
    <lineage>
        <taxon>Eukaryota</taxon>
        <taxon>Metazoa</taxon>
        <taxon>Cnidaria</taxon>
        <taxon>Anthozoa</taxon>
        <taxon>Hexacorallia</taxon>
        <taxon>Scleractinia</taxon>
        <taxon>Fungiina</taxon>
        <taxon>Poritidae</taxon>
        <taxon>Porites</taxon>
    </lineage>
</organism>
<evidence type="ECO:0000256" key="5">
    <source>
        <dbReference type="ARBA" id="ARBA00023180"/>
    </source>
</evidence>
<gene>
    <name evidence="7" type="ORF">PEVE_00038261</name>
</gene>
<comment type="subcellular location">
    <subcellularLocation>
        <location evidence="1">Secreted</location>
    </subcellularLocation>
</comment>
<keyword evidence="8" id="KW-1185">Reference proteome</keyword>
<protein>
    <submittedName>
        <fullName evidence="7">Uncharacterized protein</fullName>
    </submittedName>
</protein>
<evidence type="ECO:0000256" key="4">
    <source>
        <dbReference type="ARBA" id="ARBA00022729"/>
    </source>
</evidence>
<dbReference type="Pfam" id="PF05612">
    <property type="entry name" value="Leg1"/>
    <property type="match status" value="1"/>
</dbReference>
<feature type="chain" id="PRO_5047474730" evidence="6">
    <location>
        <begin position="24"/>
        <end position="368"/>
    </location>
</feature>
<evidence type="ECO:0000313" key="7">
    <source>
        <dbReference type="EMBL" id="CAH3030619.1"/>
    </source>
</evidence>
<dbReference type="InterPro" id="IPR008499">
    <property type="entry name" value="Leg1"/>
</dbReference>
<evidence type="ECO:0000313" key="8">
    <source>
        <dbReference type="Proteomes" id="UP001159427"/>
    </source>
</evidence>
<feature type="signal peptide" evidence="6">
    <location>
        <begin position="1"/>
        <end position="23"/>
    </location>
</feature>
<keyword evidence="3" id="KW-0964">Secreted</keyword>
<keyword evidence="4 6" id="KW-0732">Signal</keyword>